<dbReference type="GO" id="GO:0030246">
    <property type="term" value="F:carbohydrate binding"/>
    <property type="evidence" value="ECO:0007669"/>
    <property type="project" value="UniProtKB-UniRule"/>
</dbReference>
<dbReference type="CDD" id="cd00070">
    <property type="entry name" value="GLECT"/>
    <property type="match status" value="2"/>
</dbReference>
<proteinExistence type="predicted"/>
<dbReference type="PROSITE" id="PS51304">
    <property type="entry name" value="GALECTIN"/>
    <property type="match status" value="2"/>
</dbReference>
<evidence type="ECO:0000313" key="4">
    <source>
        <dbReference type="EMBL" id="KAK0043748.1"/>
    </source>
</evidence>
<evidence type="ECO:0000313" key="5">
    <source>
        <dbReference type="Proteomes" id="UP001233172"/>
    </source>
</evidence>
<protein>
    <recommendedName>
        <fullName evidence="2">Galectin</fullName>
    </recommendedName>
</protein>
<keyword evidence="5" id="KW-1185">Reference proteome</keyword>
<gene>
    <name evidence="4" type="ORF">Bpfe_026803</name>
</gene>
<sequence>MASVTSLVHRGHGAYEPPDLVNLPFSAHIPGGLIVGTEIIITGRTDPKFDNFSVNLCYGHNLDSNTPLHFNPRFGSKVVVRTHRLNGKWQTEERSGGFPFAQDSNFEIRIEVKQYEFAIYVNHLQFCTFKHHQCKESVQYIYINGQILIHDLQLRGGQVRFDGKYSQPTSKPPEYSPYPTGVLSYPVSNGPIMIPPVPFTTAIPGEVIPGRLIFIKGAAYSKPTRFTINLACGPHDSYNFPLHFDVRFAFGSDRNQVVRTHKQGGSYATEERHQEYFPFFPSATFELMILVEKNSFKIAVNNKHFTEFIHRILPIQRTTHVMVLGDVQLHEVRFQ</sequence>
<reference evidence="4" key="1">
    <citation type="journal article" date="2023" name="PLoS Negl. Trop. Dis.">
        <title>A genome sequence for Biomphalaria pfeifferi, the major vector snail for the human-infecting parasite Schistosoma mansoni.</title>
        <authorList>
            <person name="Bu L."/>
            <person name="Lu L."/>
            <person name="Laidemitt M.R."/>
            <person name="Zhang S.M."/>
            <person name="Mutuku M."/>
            <person name="Mkoji G."/>
            <person name="Steinauer M."/>
            <person name="Loker E.S."/>
        </authorList>
    </citation>
    <scope>NUCLEOTIDE SEQUENCE</scope>
    <source>
        <strain evidence="4">KasaAsao</strain>
    </source>
</reference>
<organism evidence="4 5">
    <name type="scientific">Biomphalaria pfeifferi</name>
    <name type="common">Bloodfluke planorb</name>
    <name type="synonym">Freshwater snail</name>
    <dbReference type="NCBI Taxonomy" id="112525"/>
    <lineage>
        <taxon>Eukaryota</taxon>
        <taxon>Metazoa</taxon>
        <taxon>Spiralia</taxon>
        <taxon>Lophotrochozoa</taxon>
        <taxon>Mollusca</taxon>
        <taxon>Gastropoda</taxon>
        <taxon>Heterobranchia</taxon>
        <taxon>Euthyneura</taxon>
        <taxon>Panpulmonata</taxon>
        <taxon>Hygrophila</taxon>
        <taxon>Lymnaeoidea</taxon>
        <taxon>Planorbidae</taxon>
        <taxon>Biomphalaria</taxon>
    </lineage>
</organism>
<feature type="domain" description="Galectin" evidence="3">
    <location>
        <begin position="199"/>
        <end position="335"/>
    </location>
</feature>
<dbReference type="SUPFAM" id="SSF49899">
    <property type="entry name" value="Concanavalin A-like lectins/glucanases"/>
    <property type="match status" value="2"/>
</dbReference>
<dbReference type="SMART" id="SM00276">
    <property type="entry name" value="GLECT"/>
    <property type="match status" value="2"/>
</dbReference>
<evidence type="ECO:0000256" key="2">
    <source>
        <dbReference type="RuleBase" id="RU102079"/>
    </source>
</evidence>
<dbReference type="PANTHER" id="PTHR11346">
    <property type="entry name" value="GALECTIN"/>
    <property type="match status" value="1"/>
</dbReference>
<dbReference type="AlphaFoldDB" id="A0AAD8AY18"/>
<evidence type="ECO:0000256" key="1">
    <source>
        <dbReference type="ARBA" id="ARBA00022734"/>
    </source>
</evidence>
<dbReference type="SMART" id="SM00908">
    <property type="entry name" value="Gal-bind_lectin"/>
    <property type="match status" value="2"/>
</dbReference>
<dbReference type="EMBL" id="JASAOG010000212">
    <property type="protein sequence ID" value="KAK0043748.1"/>
    <property type="molecule type" value="Genomic_DNA"/>
</dbReference>
<dbReference type="Gene3D" id="2.60.120.200">
    <property type="match status" value="2"/>
</dbReference>
<dbReference type="Proteomes" id="UP001233172">
    <property type="component" value="Unassembled WGS sequence"/>
</dbReference>
<keyword evidence="1 2" id="KW-0430">Lectin</keyword>
<dbReference type="InterPro" id="IPR013320">
    <property type="entry name" value="ConA-like_dom_sf"/>
</dbReference>
<evidence type="ECO:0000259" key="3">
    <source>
        <dbReference type="PROSITE" id="PS51304"/>
    </source>
</evidence>
<comment type="caution">
    <text evidence="4">The sequence shown here is derived from an EMBL/GenBank/DDBJ whole genome shotgun (WGS) entry which is preliminary data.</text>
</comment>
<accession>A0AAD8AY18</accession>
<reference evidence="4" key="2">
    <citation type="submission" date="2023-04" db="EMBL/GenBank/DDBJ databases">
        <authorList>
            <person name="Bu L."/>
            <person name="Lu L."/>
            <person name="Laidemitt M.R."/>
            <person name="Zhang S.M."/>
            <person name="Mutuku M."/>
            <person name="Mkoji G."/>
            <person name="Steinauer M."/>
            <person name="Loker E.S."/>
        </authorList>
    </citation>
    <scope>NUCLEOTIDE SEQUENCE</scope>
    <source>
        <strain evidence="4">KasaAsao</strain>
        <tissue evidence="4">Whole Snail</tissue>
    </source>
</reference>
<name>A0AAD8AY18_BIOPF</name>
<dbReference type="InterPro" id="IPR001079">
    <property type="entry name" value="Galectin_CRD"/>
</dbReference>
<dbReference type="PANTHER" id="PTHR11346:SF189">
    <property type="entry name" value="GALECTIN"/>
    <property type="match status" value="1"/>
</dbReference>
<feature type="domain" description="Galectin" evidence="3">
    <location>
        <begin position="25"/>
        <end position="155"/>
    </location>
</feature>
<dbReference type="InterPro" id="IPR044156">
    <property type="entry name" value="Galectin-like"/>
</dbReference>
<dbReference type="Pfam" id="PF00337">
    <property type="entry name" value="Gal-bind_lectin"/>
    <property type="match status" value="2"/>
</dbReference>